<evidence type="ECO:0000256" key="4">
    <source>
        <dbReference type="ARBA" id="ARBA00022723"/>
    </source>
</evidence>
<dbReference type="InterPro" id="IPR002401">
    <property type="entry name" value="Cyt_P450_E_grp-I"/>
</dbReference>
<dbReference type="GO" id="GO:0005506">
    <property type="term" value="F:iron ion binding"/>
    <property type="evidence" value="ECO:0007669"/>
    <property type="project" value="InterPro"/>
</dbReference>
<dbReference type="InterPro" id="IPR036396">
    <property type="entry name" value="Cyt_P450_sf"/>
</dbReference>
<sequence length="562" mass="64039">MATAKILFTLGVPLLSSMVYVLYVGYQRRSRIYRLRRHGVAMPAGWSWWFGHLKVLDQKLQQLPSDANVYMAMEDMVEDHANTEVFLMDYWPVFQPVLMISGPDIAIQASTKYDLPKPRDQQESFRPIIGGPSLITMNEQQWKIWRSLFSSGFSASHMLDLVPTIVDSMEVFCEQLRSHVDKDVFKLDDMATHLAMEIITKTTLDTDLNNQRSEHEISHALNTILNWHSFWDPRILLNPLRPIVQWYYGRILKRFIGKELQKRFDEMKLGRAAFSGGPPTRAKSVVAMALDQYISQNQKKDLASLDNLQLDQDFAQIASNQIRLFIFAGNDTTATSIVYAYHMLALHPDELSTLRAELDAVFGVGGNVADQLREKPALINQCRYTLAVIKETMRLFPPASSLREGTTAVSLVDRKGTVIPTEGLNATIMHRFIHTNPRVWPRPMEFLPQRWLVEPGHELYVSTTSGAYRPFEHGPRNCIGQTLVLNELRIALIMTARTFHITPAYDEWDAIKAANESSWMKLARTLGIKKDEPKPPHGERAYQTSRSGAHPAEGYPCRVTLV</sequence>
<reference evidence="11" key="1">
    <citation type="journal article" date="2020" name="Stud. Mycol.">
        <title>101 Dothideomycetes genomes: a test case for predicting lifestyles and emergence of pathogens.</title>
        <authorList>
            <person name="Haridas S."/>
            <person name="Albert R."/>
            <person name="Binder M."/>
            <person name="Bloem J."/>
            <person name="Labutti K."/>
            <person name="Salamov A."/>
            <person name="Andreopoulos B."/>
            <person name="Baker S."/>
            <person name="Barry K."/>
            <person name="Bills G."/>
            <person name="Bluhm B."/>
            <person name="Cannon C."/>
            <person name="Castanera R."/>
            <person name="Culley D."/>
            <person name="Daum C."/>
            <person name="Ezra D."/>
            <person name="Gonzalez J."/>
            <person name="Henrissat B."/>
            <person name="Kuo A."/>
            <person name="Liang C."/>
            <person name="Lipzen A."/>
            <person name="Lutzoni F."/>
            <person name="Magnuson J."/>
            <person name="Mondo S."/>
            <person name="Nolan M."/>
            <person name="Ohm R."/>
            <person name="Pangilinan J."/>
            <person name="Park H.-J."/>
            <person name="Ramirez L."/>
            <person name="Alfaro M."/>
            <person name="Sun H."/>
            <person name="Tritt A."/>
            <person name="Yoshinaga Y."/>
            <person name="Zwiers L.-H."/>
            <person name="Turgeon B."/>
            <person name="Goodwin S."/>
            <person name="Spatafora J."/>
            <person name="Crous P."/>
            <person name="Grigoriev I."/>
        </authorList>
    </citation>
    <scope>NUCLEOTIDE SEQUENCE</scope>
    <source>
        <strain evidence="11">CBS 690.94</strain>
    </source>
</reference>
<accession>A0A9P4U9C1</accession>
<organism evidence="11 12">
    <name type="scientific">Karstenula rhodostoma CBS 690.94</name>
    <dbReference type="NCBI Taxonomy" id="1392251"/>
    <lineage>
        <taxon>Eukaryota</taxon>
        <taxon>Fungi</taxon>
        <taxon>Dikarya</taxon>
        <taxon>Ascomycota</taxon>
        <taxon>Pezizomycotina</taxon>
        <taxon>Dothideomycetes</taxon>
        <taxon>Pleosporomycetidae</taxon>
        <taxon>Pleosporales</taxon>
        <taxon>Massarineae</taxon>
        <taxon>Didymosphaeriaceae</taxon>
        <taxon>Karstenula</taxon>
    </lineage>
</organism>
<evidence type="ECO:0000256" key="1">
    <source>
        <dbReference type="ARBA" id="ARBA00001971"/>
    </source>
</evidence>
<dbReference type="Proteomes" id="UP000799764">
    <property type="component" value="Unassembled WGS sequence"/>
</dbReference>
<dbReference type="EMBL" id="MU001506">
    <property type="protein sequence ID" value="KAF2440902.1"/>
    <property type="molecule type" value="Genomic_DNA"/>
</dbReference>
<dbReference type="AlphaFoldDB" id="A0A9P4U9C1"/>
<evidence type="ECO:0000256" key="8">
    <source>
        <dbReference type="PIRSR" id="PIRSR602401-1"/>
    </source>
</evidence>
<name>A0A9P4U9C1_9PLEO</name>
<keyword evidence="7" id="KW-0503">Monooxygenase</keyword>
<feature type="binding site" description="axial binding residue" evidence="8">
    <location>
        <position position="478"/>
    </location>
    <ligand>
        <name>heme</name>
        <dbReference type="ChEBI" id="CHEBI:30413"/>
    </ligand>
    <ligandPart>
        <name>Fe</name>
        <dbReference type="ChEBI" id="CHEBI:18248"/>
    </ligandPart>
</feature>
<dbReference type="PANTHER" id="PTHR24305:SF107">
    <property type="entry name" value="P450, PUTATIVE (EUROFUNG)-RELATED"/>
    <property type="match status" value="1"/>
</dbReference>
<feature type="region of interest" description="Disordered" evidence="9">
    <location>
        <begin position="528"/>
        <end position="553"/>
    </location>
</feature>
<evidence type="ECO:0000256" key="7">
    <source>
        <dbReference type="ARBA" id="ARBA00023033"/>
    </source>
</evidence>
<dbReference type="GO" id="GO:0004497">
    <property type="term" value="F:monooxygenase activity"/>
    <property type="evidence" value="ECO:0007669"/>
    <property type="project" value="UniProtKB-KW"/>
</dbReference>
<keyword evidence="4 8" id="KW-0479">Metal-binding</keyword>
<dbReference type="PANTHER" id="PTHR24305">
    <property type="entry name" value="CYTOCHROME P450"/>
    <property type="match status" value="1"/>
</dbReference>
<protein>
    <submittedName>
        <fullName evidence="11">Cytochrome P450</fullName>
    </submittedName>
</protein>
<feature type="compositionally biased region" description="Basic and acidic residues" evidence="9">
    <location>
        <begin position="528"/>
        <end position="540"/>
    </location>
</feature>
<keyword evidence="6 8" id="KW-0408">Iron</keyword>
<dbReference type="GO" id="GO:0016705">
    <property type="term" value="F:oxidoreductase activity, acting on paired donors, with incorporation or reduction of molecular oxygen"/>
    <property type="evidence" value="ECO:0007669"/>
    <property type="project" value="InterPro"/>
</dbReference>
<dbReference type="OrthoDB" id="10029320at2759"/>
<evidence type="ECO:0000313" key="12">
    <source>
        <dbReference type="Proteomes" id="UP000799764"/>
    </source>
</evidence>
<evidence type="ECO:0000256" key="5">
    <source>
        <dbReference type="ARBA" id="ARBA00023002"/>
    </source>
</evidence>
<evidence type="ECO:0000313" key="11">
    <source>
        <dbReference type="EMBL" id="KAF2440902.1"/>
    </source>
</evidence>
<comment type="caution">
    <text evidence="11">The sequence shown here is derived from an EMBL/GenBank/DDBJ whole genome shotgun (WGS) entry which is preliminary data.</text>
</comment>
<evidence type="ECO:0000256" key="6">
    <source>
        <dbReference type="ARBA" id="ARBA00023004"/>
    </source>
</evidence>
<comment type="cofactor">
    <cofactor evidence="1 8">
        <name>heme</name>
        <dbReference type="ChEBI" id="CHEBI:30413"/>
    </cofactor>
</comment>
<proteinExistence type="predicted"/>
<dbReference type="InterPro" id="IPR001128">
    <property type="entry name" value="Cyt_P450"/>
</dbReference>
<keyword evidence="10" id="KW-0472">Membrane</keyword>
<keyword evidence="10" id="KW-1133">Transmembrane helix</keyword>
<evidence type="ECO:0000256" key="10">
    <source>
        <dbReference type="SAM" id="Phobius"/>
    </source>
</evidence>
<keyword evidence="12" id="KW-1185">Reference proteome</keyword>
<comment type="pathway">
    <text evidence="2">Secondary metabolite biosynthesis.</text>
</comment>
<dbReference type="PRINTS" id="PR00463">
    <property type="entry name" value="EP450I"/>
</dbReference>
<keyword evidence="10" id="KW-0812">Transmembrane</keyword>
<keyword evidence="3 8" id="KW-0349">Heme</keyword>
<dbReference type="Gene3D" id="1.10.630.10">
    <property type="entry name" value="Cytochrome P450"/>
    <property type="match status" value="1"/>
</dbReference>
<evidence type="ECO:0000256" key="9">
    <source>
        <dbReference type="SAM" id="MobiDB-lite"/>
    </source>
</evidence>
<evidence type="ECO:0000256" key="2">
    <source>
        <dbReference type="ARBA" id="ARBA00005179"/>
    </source>
</evidence>
<dbReference type="CDD" id="cd11051">
    <property type="entry name" value="CYP59-like"/>
    <property type="match status" value="1"/>
</dbReference>
<keyword evidence="5" id="KW-0560">Oxidoreductase</keyword>
<dbReference type="GO" id="GO:0020037">
    <property type="term" value="F:heme binding"/>
    <property type="evidence" value="ECO:0007669"/>
    <property type="project" value="InterPro"/>
</dbReference>
<dbReference type="InterPro" id="IPR050121">
    <property type="entry name" value="Cytochrome_P450_monoxygenase"/>
</dbReference>
<dbReference type="PRINTS" id="PR00385">
    <property type="entry name" value="P450"/>
</dbReference>
<feature type="transmembrane region" description="Helical" evidence="10">
    <location>
        <begin position="6"/>
        <end position="26"/>
    </location>
</feature>
<dbReference type="SUPFAM" id="SSF48264">
    <property type="entry name" value="Cytochrome P450"/>
    <property type="match status" value="1"/>
</dbReference>
<dbReference type="Pfam" id="PF00067">
    <property type="entry name" value="p450"/>
    <property type="match status" value="1"/>
</dbReference>
<evidence type="ECO:0000256" key="3">
    <source>
        <dbReference type="ARBA" id="ARBA00022617"/>
    </source>
</evidence>
<gene>
    <name evidence="11" type="ORF">P171DRAFT_488488</name>
</gene>